<dbReference type="InterPro" id="IPR004036">
    <property type="entry name" value="Endonuclease-III-like_CS2"/>
</dbReference>
<keyword evidence="18" id="KW-1185">Reference proteome</keyword>
<gene>
    <name evidence="14" type="primary">NTH1</name>
    <name evidence="17" type="ORF">CONCODRAFT_43850</name>
</gene>
<dbReference type="PROSITE" id="PS00764">
    <property type="entry name" value="ENDONUCLEASE_III_1"/>
    <property type="match status" value="1"/>
</dbReference>
<dbReference type="GO" id="GO:0140078">
    <property type="term" value="F:class I DNA-(apurinic or apyrimidinic site) endonuclease activity"/>
    <property type="evidence" value="ECO:0007669"/>
    <property type="project" value="UniProtKB-EC"/>
</dbReference>
<dbReference type="HAMAP" id="MF_03183">
    <property type="entry name" value="Endonuclease_III_Nth"/>
    <property type="match status" value="1"/>
</dbReference>
<feature type="region of interest" description="Disordered" evidence="15">
    <location>
        <begin position="1"/>
        <end position="26"/>
    </location>
</feature>
<dbReference type="SMART" id="SM00525">
    <property type="entry name" value="FES"/>
    <property type="match status" value="1"/>
</dbReference>
<dbReference type="GO" id="GO:0046872">
    <property type="term" value="F:metal ion binding"/>
    <property type="evidence" value="ECO:0007669"/>
    <property type="project" value="UniProtKB-KW"/>
</dbReference>
<evidence type="ECO:0000256" key="3">
    <source>
        <dbReference type="ARBA" id="ARBA00022485"/>
    </source>
</evidence>
<evidence type="ECO:0000256" key="5">
    <source>
        <dbReference type="ARBA" id="ARBA00022763"/>
    </source>
</evidence>
<evidence type="ECO:0000256" key="6">
    <source>
        <dbReference type="ARBA" id="ARBA00022801"/>
    </source>
</evidence>
<dbReference type="SUPFAM" id="SSF48150">
    <property type="entry name" value="DNA-glycosylase"/>
    <property type="match status" value="1"/>
</dbReference>
<dbReference type="GO" id="GO:0000703">
    <property type="term" value="F:oxidized pyrimidine nucleobase lesion DNA N-glycosylase activity"/>
    <property type="evidence" value="ECO:0007669"/>
    <property type="project" value="UniProtKB-UniRule"/>
</dbReference>
<keyword evidence="11 14" id="KW-0456">Lyase</keyword>
<dbReference type="InterPro" id="IPR011257">
    <property type="entry name" value="DNA_glycosylase"/>
</dbReference>
<dbReference type="InterPro" id="IPR030841">
    <property type="entry name" value="NTH1"/>
</dbReference>
<sequence>MSDSSSDEYEPTPVKRKAPVAKVKRVKTEPKSNVKEEFISNQIIEYKCKLLTFKLEIIPPSNWELVYNTLYHYRKRNSAPVDTMGCAQVDNSEIQGKDYRFHVLLSLMLSSRTKDETTFQAMKNIKQAINGPFNITNVSKLSSENLHACINKVGFHNQKLKFIEKSIKVCLEKFGGDVPDTLEGLTSLSGVGPKMAYLVLEHAWKQTIGIGVDIHVHRITNRLNWVRTNTPEQTRESLESWLPKKYWGNINEILVGFGQTICYGQRPKCGECPIQNYCPIGKKGFVKGEDLSEEDIGVKMEIDEEDNKFGVGSSNLNGNEFKNEGEPKVKLEYDYNGMDDNVKMES</sequence>
<feature type="compositionally biased region" description="Basic residues" evidence="15">
    <location>
        <begin position="14"/>
        <end position="25"/>
    </location>
</feature>
<dbReference type="FunFam" id="1.10.340.30:FF:000001">
    <property type="entry name" value="Endonuclease III"/>
    <property type="match status" value="1"/>
</dbReference>
<dbReference type="Gene3D" id="1.10.1670.10">
    <property type="entry name" value="Helix-hairpin-Helix base-excision DNA repair enzymes (C-terminal)"/>
    <property type="match status" value="1"/>
</dbReference>
<evidence type="ECO:0000256" key="7">
    <source>
        <dbReference type="ARBA" id="ARBA00022946"/>
    </source>
</evidence>
<keyword evidence="5 14" id="KW-0227">DNA damage</keyword>
<dbReference type="GO" id="GO:0051539">
    <property type="term" value="F:4 iron, 4 sulfur cluster binding"/>
    <property type="evidence" value="ECO:0007669"/>
    <property type="project" value="UniProtKB-KW"/>
</dbReference>
<evidence type="ECO:0000256" key="8">
    <source>
        <dbReference type="ARBA" id="ARBA00023004"/>
    </source>
</evidence>
<accession>A0A137NUR2</accession>
<dbReference type="SMART" id="SM00478">
    <property type="entry name" value="ENDO3c"/>
    <property type="match status" value="1"/>
</dbReference>
<dbReference type="Pfam" id="PF10576">
    <property type="entry name" value="EndIII_4Fe-2S"/>
    <property type="match status" value="1"/>
</dbReference>
<keyword evidence="4" id="KW-0479">Metal-binding</keyword>
<dbReference type="EC" id="4.2.99.18" evidence="14"/>
<organism evidence="17 18">
    <name type="scientific">Conidiobolus coronatus (strain ATCC 28846 / CBS 209.66 / NRRL 28638)</name>
    <name type="common">Delacroixia coronata</name>
    <dbReference type="NCBI Taxonomy" id="796925"/>
    <lineage>
        <taxon>Eukaryota</taxon>
        <taxon>Fungi</taxon>
        <taxon>Fungi incertae sedis</taxon>
        <taxon>Zoopagomycota</taxon>
        <taxon>Entomophthoromycotina</taxon>
        <taxon>Entomophthoromycetes</taxon>
        <taxon>Entomophthorales</taxon>
        <taxon>Ancylistaceae</taxon>
        <taxon>Conidiobolus</taxon>
    </lineage>
</organism>
<comment type="similarity">
    <text evidence="2 14">Belongs to the Nth/MutY family.</text>
</comment>
<feature type="compositionally biased region" description="Acidic residues" evidence="15">
    <location>
        <begin position="1"/>
        <end position="10"/>
    </location>
</feature>
<keyword evidence="12 14" id="KW-0326">Glycosidase</keyword>
<dbReference type="STRING" id="796925.A0A137NUR2"/>
<evidence type="ECO:0000256" key="11">
    <source>
        <dbReference type="ARBA" id="ARBA00023239"/>
    </source>
</evidence>
<dbReference type="OrthoDB" id="2099276at2759"/>
<comment type="cofactor">
    <cofactor evidence="1">
        <name>[4Fe-4S] cluster</name>
        <dbReference type="ChEBI" id="CHEBI:49883"/>
    </cofactor>
</comment>
<keyword evidence="7" id="KW-0809">Transit peptide</keyword>
<dbReference type="GO" id="GO:0005634">
    <property type="term" value="C:nucleus"/>
    <property type="evidence" value="ECO:0007669"/>
    <property type="project" value="UniProtKB-SubCell"/>
</dbReference>
<dbReference type="Pfam" id="PF00633">
    <property type="entry name" value="HHH"/>
    <property type="match status" value="1"/>
</dbReference>
<keyword evidence="6 14" id="KW-0378">Hydrolase</keyword>
<keyword evidence="10 14" id="KW-0234">DNA repair</keyword>
<dbReference type="GO" id="GO:0006289">
    <property type="term" value="P:nucleotide-excision repair"/>
    <property type="evidence" value="ECO:0007669"/>
    <property type="project" value="TreeGrafter"/>
</dbReference>
<evidence type="ECO:0000256" key="4">
    <source>
        <dbReference type="ARBA" id="ARBA00022723"/>
    </source>
</evidence>
<dbReference type="Gene3D" id="1.10.340.30">
    <property type="entry name" value="Hypothetical protein, domain 2"/>
    <property type="match status" value="1"/>
</dbReference>
<dbReference type="EC" id="3.2.2.-" evidence="14"/>
<comment type="catalytic activity">
    <reaction evidence="13 14">
        <text>2'-deoxyribonucleotide-(2'-deoxyribose 5'-phosphate)-2'-deoxyribonucleotide-DNA = a 3'-end 2'-deoxyribonucleotide-(2,3-dehydro-2,3-deoxyribose 5'-phosphate)-DNA + a 5'-end 5'-phospho-2'-deoxyribonucleoside-DNA + H(+)</text>
        <dbReference type="Rhea" id="RHEA:66592"/>
        <dbReference type="Rhea" id="RHEA-COMP:13180"/>
        <dbReference type="Rhea" id="RHEA-COMP:16897"/>
        <dbReference type="Rhea" id="RHEA-COMP:17067"/>
        <dbReference type="ChEBI" id="CHEBI:15378"/>
        <dbReference type="ChEBI" id="CHEBI:136412"/>
        <dbReference type="ChEBI" id="CHEBI:157695"/>
        <dbReference type="ChEBI" id="CHEBI:167181"/>
        <dbReference type="EC" id="4.2.99.18"/>
    </reaction>
</comment>
<dbReference type="GO" id="GO:0005739">
    <property type="term" value="C:mitochondrion"/>
    <property type="evidence" value="ECO:0007669"/>
    <property type="project" value="UniProtKB-SubCell"/>
</dbReference>
<dbReference type="AlphaFoldDB" id="A0A137NUR2"/>
<evidence type="ECO:0000313" key="18">
    <source>
        <dbReference type="Proteomes" id="UP000070444"/>
    </source>
</evidence>
<evidence type="ECO:0000256" key="14">
    <source>
        <dbReference type="HAMAP-Rule" id="MF_03183"/>
    </source>
</evidence>
<name>A0A137NUR2_CONC2</name>
<evidence type="ECO:0000259" key="16">
    <source>
        <dbReference type="SMART" id="SM00478"/>
    </source>
</evidence>
<dbReference type="Proteomes" id="UP000070444">
    <property type="component" value="Unassembled WGS sequence"/>
</dbReference>
<dbReference type="GO" id="GO:0003677">
    <property type="term" value="F:DNA binding"/>
    <property type="evidence" value="ECO:0007669"/>
    <property type="project" value="UniProtKB-UniRule"/>
</dbReference>
<dbReference type="InterPro" id="IPR003265">
    <property type="entry name" value="HhH-GPD_domain"/>
</dbReference>
<proteinExistence type="inferred from homology"/>
<dbReference type="PROSITE" id="PS01155">
    <property type="entry name" value="ENDONUCLEASE_III_2"/>
    <property type="match status" value="1"/>
</dbReference>
<dbReference type="InterPro" id="IPR004035">
    <property type="entry name" value="Endouclease-III_FeS-bd_BS"/>
</dbReference>
<keyword evidence="14" id="KW-0539">Nucleus</keyword>
<dbReference type="InterPro" id="IPR000445">
    <property type="entry name" value="HhH_motif"/>
</dbReference>
<evidence type="ECO:0000256" key="15">
    <source>
        <dbReference type="SAM" id="MobiDB-lite"/>
    </source>
</evidence>
<keyword evidence="14" id="KW-0496">Mitochondrion</keyword>
<dbReference type="PANTHER" id="PTHR43286:SF1">
    <property type="entry name" value="ENDONUCLEASE III-LIKE PROTEIN 1"/>
    <property type="match status" value="1"/>
</dbReference>
<comment type="function">
    <text evidence="14">Bifunctional DNA N-glycosylase with associated apurinic/apyrimidinic (AP) lyase function that catalyzes the first step in base excision repair (BER), the primary repair pathway for the repair of oxidative DNA damage. The DNA N-glycosylase activity releases the damaged DNA base from DNA by cleaving the N-glycosidic bond, leaving an AP site. The AP lyase activity cleaves the phosphodiester bond 3' to the AP site by a beta-elimination. Primarily recognizes and repairs oxidative base damage of pyrimidines.</text>
</comment>
<feature type="domain" description="HhH-GPD" evidence="16">
    <location>
        <begin position="109"/>
        <end position="260"/>
    </location>
</feature>
<evidence type="ECO:0000256" key="9">
    <source>
        <dbReference type="ARBA" id="ARBA00023014"/>
    </source>
</evidence>
<dbReference type="CDD" id="cd00056">
    <property type="entry name" value="ENDO3c"/>
    <property type="match status" value="1"/>
</dbReference>
<dbReference type="PANTHER" id="PTHR43286">
    <property type="entry name" value="ENDONUCLEASE III-LIKE PROTEIN 1"/>
    <property type="match status" value="1"/>
</dbReference>
<comment type="caution">
    <text evidence="14">Lacks conserved residue(s) required for the propagation of feature annotation.</text>
</comment>
<keyword evidence="3" id="KW-0004">4Fe-4S</keyword>
<dbReference type="Pfam" id="PF00730">
    <property type="entry name" value="HhH-GPD"/>
    <property type="match status" value="1"/>
</dbReference>
<keyword evidence="9" id="KW-0411">Iron-sulfur</keyword>
<dbReference type="InterPro" id="IPR003651">
    <property type="entry name" value="Endonuclease3_FeS-loop_motif"/>
</dbReference>
<evidence type="ECO:0000313" key="17">
    <source>
        <dbReference type="EMBL" id="KXN66344.1"/>
    </source>
</evidence>
<dbReference type="InterPro" id="IPR023170">
    <property type="entry name" value="HhH_base_excis_C"/>
</dbReference>
<reference evidence="17 18" key="1">
    <citation type="journal article" date="2015" name="Genome Biol. Evol.">
        <title>Phylogenomic analyses indicate that early fungi evolved digesting cell walls of algal ancestors of land plants.</title>
        <authorList>
            <person name="Chang Y."/>
            <person name="Wang S."/>
            <person name="Sekimoto S."/>
            <person name="Aerts A.L."/>
            <person name="Choi C."/>
            <person name="Clum A."/>
            <person name="LaButti K.M."/>
            <person name="Lindquist E.A."/>
            <person name="Yee Ngan C."/>
            <person name="Ohm R.A."/>
            <person name="Salamov A.A."/>
            <person name="Grigoriev I.V."/>
            <person name="Spatafora J.W."/>
            <person name="Berbee M.L."/>
        </authorList>
    </citation>
    <scope>NUCLEOTIDE SEQUENCE [LARGE SCALE GENOMIC DNA]</scope>
    <source>
        <strain evidence="17 18">NRRL 28638</strain>
    </source>
</reference>
<comment type="subcellular location">
    <subcellularLocation>
        <location evidence="14">Nucleus</location>
    </subcellularLocation>
    <subcellularLocation>
        <location evidence="14">Mitochondrion</location>
    </subcellularLocation>
</comment>
<evidence type="ECO:0000256" key="12">
    <source>
        <dbReference type="ARBA" id="ARBA00023295"/>
    </source>
</evidence>
<evidence type="ECO:0000256" key="10">
    <source>
        <dbReference type="ARBA" id="ARBA00023204"/>
    </source>
</evidence>
<evidence type="ECO:0000256" key="1">
    <source>
        <dbReference type="ARBA" id="ARBA00001966"/>
    </source>
</evidence>
<dbReference type="EMBL" id="KQ964738">
    <property type="protein sequence ID" value="KXN66344.1"/>
    <property type="molecule type" value="Genomic_DNA"/>
</dbReference>
<evidence type="ECO:0000256" key="13">
    <source>
        <dbReference type="ARBA" id="ARBA00044632"/>
    </source>
</evidence>
<dbReference type="GO" id="GO:0006285">
    <property type="term" value="P:base-excision repair, AP site formation"/>
    <property type="evidence" value="ECO:0007669"/>
    <property type="project" value="UniProtKB-UniRule"/>
</dbReference>
<protein>
    <recommendedName>
        <fullName evidence="14">Endonuclease III homolog</fullName>
        <ecNumber evidence="14">3.2.2.-</ecNumber>
        <ecNumber evidence="14">4.2.99.18</ecNumber>
    </recommendedName>
    <alternativeName>
        <fullName evidence="14">Bifunctional DNA N-glycosylase/DNA-(apurinic or apyrimidinic site) lyase</fullName>
        <shortName evidence="14">DNA glycosylase/AP lyase</shortName>
    </alternativeName>
</protein>
<evidence type="ECO:0000256" key="2">
    <source>
        <dbReference type="ARBA" id="ARBA00008343"/>
    </source>
</evidence>
<keyword evidence="8" id="KW-0408">Iron</keyword>